<comment type="caution">
    <text evidence="1">The sequence shown here is derived from an EMBL/GenBank/DDBJ whole genome shotgun (WGS) entry which is preliminary data.</text>
</comment>
<dbReference type="Proteomes" id="UP001596266">
    <property type="component" value="Unassembled WGS sequence"/>
</dbReference>
<protein>
    <recommendedName>
        <fullName evidence="3">DNA-binding protein</fullName>
    </recommendedName>
</protein>
<accession>A0ABW1X5K5</accession>
<proteinExistence type="predicted"/>
<name>A0ABW1X5K5_9ACTN</name>
<evidence type="ECO:0008006" key="3">
    <source>
        <dbReference type="Google" id="ProtNLM"/>
    </source>
</evidence>
<evidence type="ECO:0000313" key="1">
    <source>
        <dbReference type="EMBL" id="MFC6397427.1"/>
    </source>
</evidence>
<dbReference type="EMBL" id="JBHSUA010000020">
    <property type="protein sequence ID" value="MFC6397427.1"/>
    <property type="molecule type" value="Genomic_DNA"/>
</dbReference>
<evidence type="ECO:0000313" key="2">
    <source>
        <dbReference type="Proteomes" id="UP001596266"/>
    </source>
</evidence>
<keyword evidence="2" id="KW-1185">Reference proteome</keyword>
<organism evidence="1 2">
    <name type="scientific">Luteococcus sanguinis</name>
    <dbReference type="NCBI Taxonomy" id="174038"/>
    <lineage>
        <taxon>Bacteria</taxon>
        <taxon>Bacillati</taxon>
        <taxon>Actinomycetota</taxon>
        <taxon>Actinomycetes</taxon>
        <taxon>Propionibacteriales</taxon>
        <taxon>Propionibacteriaceae</taxon>
        <taxon>Luteococcus</taxon>
    </lineage>
</organism>
<dbReference type="RefSeq" id="WP_343885716.1">
    <property type="nucleotide sequence ID" value="NZ_BAAAKI010000010.1"/>
</dbReference>
<gene>
    <name evidence="1" type="ORF">ACFP57_10605</name>
</gene>
<reference evidence="2" key="1">
    <citation type="journal article" date="2019" name="Int. J. Syst. Evol. Microbiol.">
        <title>The Global Catalogue of Microorganisms (GCM) 10K type strain sequencing project: providing services to taxonomists for standard genome sequencing and annotation.</title>
        <authorList>
            <consortium name="The Broad Institute Genomics Platform"/>
            <consortium name="The Broad Institute Genome Sequencing Center for Infectious Disease"/>
            <person name="Wu L."/>
            <person name="Ma J."/>
        </authorList>
    </citation>
    <scope>NUCLEOTIDE SEQUENCE [LARGE SCALE GENOMIC DNA]</scope>
    <source>
        <strain evidence="2">CGMCC 1.15277</strain>
    </source>
</reference>
<sequence>MTALPDGRSDAPLHRPTTELADLADWVLAAPFRSHVQQLVDQTGIRPRHLAVLVGVPTATVLRLVHPRPRHSPDRIRRRDAERLFGLDAHGLRDLAESRVGAAEGRVLATRVVARVGTEEAVRLTGLSEGDLVTLLQSPHPTCSRLVVARLQDALGQLVARPTLCLPRVGDVGLQAAA</sequence>